<accession>A0A2S9YFB9</accession>
<dbReference type="SUPFAM" id="SSF56988">
    <property type="entry name" value="Anthrax protective antigen"/>
    <property type="match status" value="1"/>
</dbReference>
<keyword evidence="5" id="KW-1185">Reference proteome</keyword>
<dbReference type="RefSeq" id="WP_106390817.1">
    <property type="nucleotide sequence ID" value="NZ_PVNK01000071.1"/>
</dbReference>
<sequence length="254" mass="26839">MKPPELTSALFLTLPMISLLALAGCAKNQSDETENPDAAADGESTADGADGAATQSRARGSTVTRSAGRLTKARLVTSKKPPRAVVDIPEGEEESGPNGLFAEAYSLTAVDALPDFTSLDAPVESFEVANLDIDEDDVSNGFPGATDLSENYALRFSGSLNILEEAEYELCLHSDDGSQLLLEDTLVVDNDGVHDSPVEACELVYLAPGEYALEVRYFQATGPLLAMHFAWAINGGEKVIVPSEVLFKPDSAGV</sequence>
<gene>
    <name evidence="4" type="ORF">ENSA5_13380</name>
</gene>
<dbReference type="Gene3D" id="3.90.182.10">
    <property type="entry name" value="Toxin - Anthrax Protective Antigen,domain 1"/>
    <property type="match status" value="1"/>
</dbReference>
<feature type="domain" description="PA14" evidence="3">
    <location>
        <begin position="95"/>
        <end position="245"/>
    </location>
</feature>
<dbReference type="AlphaFoldDB" id="A0A2S9YFB9"/>
<reference evidence="4 5" key="1">
    <citation type="submission" date="2018-03" db="EMBL/GenBank/DDBJ databases">
        <title>Draft Genome Sequences of the Obligatory Marine Myxobacteria Enhygromyxa salina SWB005.</title>
        <authorList>
            <person name="Poehlein A."/>
            <person name="Moghaddam J.A."/>
            <person name="Harms H."/>
            <person name="Alanjari M."/>
            <person name="Koenig G.M."/>
            <person name="Daniel R."/>
            <person name="Schaeberle T.F."/>
        </authorList>
    </citation>
    <scope>NUCLEOTIDE SEQUENCE [LARGE SCALE GENOMIC DNA]</scope>
    <source>
        <strain evidence="4 5">SWB005</strain>
    </source>
</reference>
<organism evidence="4 5">
    <name type="scientific">Enhygromyxa salina</name>
    <dbReference type="NCBI Taxonomy" id="215803"/>
    <lineage>
        <taxon>Bacteria</taxon>
        <taxon>Pseudomonadati</taxon>
        <taxon>Myxococcota</taxon>
        <taxon>Polyangia</taxon>
        <taxon>Nannocystales</taxon>
        <taxon>Nannocystaceae</taxon>
        <taxon>Enhygromyxa</taxon>
    </lineage>
</organism>
<dbReference type="SMART" id="SM00758">
    <property type="entry name" value="PA14"/>
    <property type="match status" value="1"/>
</dbReference>
<dbReference type="Proteomes" id="UP000237968">
    <property type="component" value="Unassembled WGS sequence"/>
</dbReference>
<dbReference type="PROSITE" id="PS51257">
    <property type="entry name" value="PROKAR_LIPOPROTEIN"/>
    <property type="match status" value="1"/>
</dbReference>
<evidence type="ECO:0000313" key="4">
    <source>
        <dbReference type="EMBL" id="PRQ03716.1"/>
    </source>
</evidence>
<feature type="region of interest" description="Disordered" evidence="1">
    <location>
        <begin position="29"/>
        <end position="67"/>
    </location>
</feature>
<feature type="chain" id="PRO_5015697431" evidence="2">
    <location>
        <begin position="24"/>
        <end position="254"/>
    </location>
</feature>
<evidence type="ECO:0000259" key="3">
    <source>
        <dbReference type="PROSITE" id="PS51820"/>
    </source>
</evidence>
<proteinExistence type="predicted"/>
<dbReference type="EMBL" id="PVNK01000071">
    <property type="protein sequence ID" value="PRQ03716.1"/>
    <property type="molecule type" value="Genomic_DNA"/>
</dbReference>
<dbReference type="InterPro" id="IPR037524">
    <property type="entry name" value="PA14/GLEYA"/>
</dbReference>
<protein>
    <submittedName>
        <fullName evidence="4">PA14 domain protein</fullName>
    </submittedName>
</protein>
<dbReference type="PROSITE" id="PS51820">
    <property type="entry name" value="PA14"/>
    <property type="match status" value="1"/>
</dbReference>
<dbReference type="InterPro" id="IPR011658">
    <property type="entry name" value="PA14_dom"/>
</dbReference>
<evidence type="ECO:0000313" key="5">
    <source>
        <dbReference type="Proteomes" id="UP000237968"/>
    </source>
</evidence>
<feature type="compositionally biased region" description="Polar residues" evidence="1">
    <location>
        <begin position="53"/>
        <end position="65"/>
    </location>
</feature>
<feature type="signal peptide" evidence="2">
    <location>
        <begin position="1"/>
        <end position="23"/>
    </location>
</feature>
<keyword evidence="2" id="KW-0732">Signal</keyword>
<comment type="caution">
    <text evidence="4">The sequence shown here is derived from an EMBL/GenBank/DDBJ whole genome shotgun (WGS) entry which is preliminary data.</text>
</comment>
<evidence type="ECO:0000256" key="2">
    <source>
        <dbReference type="SAM" id="SignalP"/>
    </source>
</evidence>
<evidence type="ECO:0000256" key="1">
    <source>
        <dbReference type="SAM" id="MobiDB-lite"/>
    </source>
</evidence>
<dbReference type="OrthoDB" id="9813184at2"/>
<name>A0A2S9YFB9_9BACT</name>
<dbReference type="Pfam" id="PF07691">
    <property type="entry name" value="PA14"/>
    <property type="match status" value="1"/>
</dbReference>